<evidence type="ECO:0000313" key="3">
    <source>
        <dbReference type="EMBL" id="EJK47329.1"/>
    </source>
</evidence>
<feature type="transmembrane region" description="Helical" evidence="2">
    <location>
        <begin position="63"/>
        <end position="80"/>
    </location>
</feature>
<evidence type="ECO:0008006" key="5">
    <source>
        <dbReference type="Google" id="ProtNLM"/>
    </source>
</evidence>
<sequence length="171" mass="19161">AVPCYKQAVRLLRIGRAPQFKRGVPAAQMLMRLVGEGCLTCCITVLEASIVCTTVLASIFVRQFAIVTCFAFLSAALFNAKRRHKRRREKLAKEAAVERTKRWRSGDRAGGEEAEECDRRKKSPAKKASEKVGDFFGKINTRHGEENQEEEATGAYVEMGKDSRKSKHEVV</sequence>
<organism evidence="3 4">
    <name type="scientific">Thalassiosira oceanica</name>
    <name type="common">Marine diatom</name>
    <dbReference type="NCBI Taxonomy" id="159749"/>
    <lineage>
        <taxon>Eukaryota</taxon>
        <taxon>Sar</taxon>
        <taxon>Stramenopiles</taxon>
        <taxon>Ochrophyta</taxon>
        <taxon>Bacillariophyta</taxon>
        <taxon>Coscinodiscophyceae</taxon>
        <taxon>Thalassiosirophycidae</taxon>
        <taxon>Thalassiosirales</taxon>
        <taxon>Thalassiosiraceae</taxon>
        <taxon>Thalassiosira</taxon>
    </lineage>
</organism>
<dbReference type="Proteomes" id="UP000266841">
    <property type="component" value="Unassembled WGS sequence"/>
</dbReference>
<feature type="non-terminal residue" evidence="3">
    <location>
        <position position="1"/>
    </location>
</feature>
<evidence type="ECO:0000256" key="1">
    <source>
        <dbReference type="SAM" id="MobiDB-lite"/>
    </source>
</evidence>
<proteinExistence type="predicted"/>
<evidence type="ECO:0000313" key="4">
    <source>
        <dbReference type="Proteomes" id="UP000266841"/>
    </source>
</evidence>
<feature type="region of interest" description="Disordered" evidence="1">
    <location>
        <begin position="102"/>
        <end position="171"/>
    </location>
</feature>
<gene>
    <name evidence="3" type="ORF">THAOC_33958</name>
</gene>
<dbReference type="EMBL" id="AGNL01047078">
    <property type="protein sequence ID" value="EJK47329.1"/>
    <property type="molecule type" value="Genomic_DNA"/>
</dbReference>
<comment type="caution">
    <text evidence="3">The sequence shown here is derived from an EMBL/GenBank/DDBJ whole genome shotgun (WGS) entry which is preliminary data.</text>
</comment>
<feature type="compositionally biased region" description="Basic and acidic residues" evidence="1">
    <location>
        <begin position="102"/>
        <end position="111"/>
    </location>
</feature>
<keyword evidence="2" id="KW-0812">Transmembrane</keyword>
<dbReference type="AlphaFoldDB" id="K0R5Y9"/>
<feature type="transmembrane region" description="Helical" evidence="2">
    <location>
        <begin position="37"/>
        <end position="57"/>
    </location>
</feature>
<keyword evidence="4" id="KW-1185">Reference proteome</keyword>
<reference evidence="3 4" key="1">
    <citation type="journal article" date="2012" name="Genome Biol.">
        <title>Genome and low-iron response of an oceanic diatom adapted to chronic iron limitation.</title>
        <authorList>
            <person name="Lommer M."/>
            <person name="Specht M."/>
            <person name="Roy A.S."/>
            <person name="Kraemer L."/>
            <person name="Andreson R."/>
            <person name="Gutowska M.A."/>
            <person name="Wolf J."/>
            <person name="Bergner S.V."/>
            <person name="Schilhabel M.B."/>
            <person name="Klostermeier U.C."/>
            <person name="Beiko R.G."/>
            <person name="Rosenstiel P."/>
            <person name="Hippler M."/>
            <person name="Laroche J."/>
        </authorList>
    </citation>
    <scope>NUCLEOTIDE SEQUENCE [LARGE SCALE GENOMIC DNA]</scope>
    <source>
        <strain evidence="3 4">CCMP1005</strain>
    </source>
</reference>
<accession>K0R5Y9</accession>
<feature type="compositionally biased region" description="Basic and acidic residues" evidence="1">
    <location>
        <begin position="159"/>
        <end position="171"/>
    </location>
</feature>
<protein>
    <recommendedName>
        <fullName evidence="5">Transmembrane protein</fullName>
    </recommendedName>
</protein>
<keyword evidence="2" id="KW-0472">Membrane</keyword>
<name>K0R5Y9_THAOC</name>
<keyword evidence="2" id="KW-1133">Transmembrane helix</keyword>
<evidence type="ECO:0000256" key="2">
    <source>
        <dbReference type="SAM" id="Phobius"/>
    </source>
</evidence>